<dbReference type="PROSITE" id="PS50928">
    <property type="entry name" value="ABC_TM1"/>
    <property type="match status" value="1"/>
</dbReference>
<evidence type="ECO:0000256" key="2">
    <source>
        <dbReference type="ARBA" id="ARBA00022448"/>
    </source>
</evidence>
<accession>A0ABT6R397</accession>
<evidence type="ECO:0000256" key="7">
    <source>
        <dbReference type="RuleBase" id="RU363032"/>
    </source>
</evidence>
<feature type="region of interest" description="Disordered" evidence="8">
    <location>
        <begin position="1"/>
        <end position="31"/>
    </location>
</feature>
<evidence type="ECO:0000256" key="5">
    <source>
        <dbReference type="ARBA" id="ARBA00022989"/>
    </source>
</evidence>
<proteinExistence type="inferred from homology"/>
<dbReference type="CDD" id="cd06261">
    <property type="entry name" value="TM_PBP2"/>
    <property type="match status" value="1"/>
</dbReference>
<evidence type="ECO:0000259" key="9">
    <source>
        <dbReference type="PROSITE" id="PS50928"/>
    </source>
</evidence>
<keyword evidence="4" id="KW-0812">Transmembrane</keyword>
<dbReference type="Proteomes" id="UP001243286">
    <property type="component" value="Unassembled WGS sequence"/>
</dbReference>
<evidence type="ECO:0000256" key="1">
    <source>
        <dbReference type="ARBA" id="ARBA00004651"/>
    </source>
</evidence>
<dbReference type="InterPro" id="IPR051393">
    <property type="entry name" value="ABC_transporter_permease"/>
</dbReference>
<comment type="similarity">
    <text evidence="7">Belongs to the binding-protein-dependent transport system permease family.</text>
</comment>
<dbReference type="InterPro" id="IPR000515">
    <property type="entry name" value="MetI-like"/>
</dbReference>
<comment type="subcellular location">
    <subcellularLocation>
        <location evidence="1 7">Cell membrane</location>
        <topology evidence="1 7">Multi-pass membrane protein</topology>
    </subcellularLocation>
</comment>
<dbReference type="Gene3D" id="1.10.3720.10">
    <property type="entry name" value="MetI-like"/>
    <property type="match status" value="1"/>
</dbReference>
<keyword evidence="2 7" id="KW-0813">Transport</keyword>
<dbReference type="Pfam" id="PF00528">
    <property type="entry name" value="BPD_transp_1"/>
    <property type="match status" value="1"/>
</dbReference>
<evidence type="ECO:0000313" key="10">
    <source>
        <dbReference type="EMBL" id="MDI3235411.1"/>
    </source>
</evidence>
<keyword evidence="5" id="KW-1133">Transmembrane helix</keyword>
<protein>
    <submittedName>
        <fullName evidence="10">Sugar ABC transporter permease</fullName>
    </submittedName>
</protein>
<evidence type="ECO:0000256" key="3">
    <source>
        <dbReference type="ARBA" id="ARBA00022475"/>
    </source>
</evidence>
<evidence type="ECO:0000256" key="6">
    <source>
        <dbReference type="ARBA" id="ARBA00023136"/>
    </source>
</evidence>
<organism evidence="10 11">
    <name type="scientific">Exiguobacterium antarcticum</name>
    <dbReference type="NCBI Taxonomy" id="132920"/>
    <lineage>
        <taxon>Bacteria</taxon>
        <taxon>Bacillati</taxon>
        <taxon>Bacillota</taxon>
        <taxon>Bacilli</taxon>
        <taxon>Bacillales</taxon>
        <taxon>Bacillales Family XII. Incertae Sedis</taxon>
        <taxon>Exiguobacterium</taxon>
    </lineage>
</organism>
<dbReference type="RefSeq" id="WP_014969384.1">
    <property type="nucleotide sequence ID" value="NZ_JANJYY010000119.1"/>
</dbReference>
<keyword evidence="6" id="KW-0472">Membrane</keyword>
<evidence type="ECO:0000256" key="8">
    <source>
        <dbReference type="SAM" id="MobiDB-lite"/>
    </source>
</evidence>
<dbReference type="SUPFAM" id="SSF161098">
    <property type="entry name" value="MetI-like"/>
    <property type="match status" value="1"/>
</dbReference>
<sequence>MQTEQQELPIKPKAEPLKPAPRSNVPKKKRKGKMKQNMVGWAFVGPIVLFVVAFIYYGIFYNAYNSFFSWDGISFDKVFVGFENYAEMFRDPDFYLSLKNTFIFTILTVTIQAFIGLVLAYFLHTQGPLRTAMKSVFFFPVVLSPVVLGAAFSQIYDFQFGYINEFLRAIGLGSLEQNWLGDPDIALYSVIAINIFQWTGSSMVMYYMAMLTIEKEIFEAAKIDGAGFFRTLWSIVFPNLKGTTFTLSILGVIGGLKTFDLVWITTAGGPGSSTEFISTYLFRKSMLQQEVGFSSAVAIILLTIALLITYFQLRVQKKMDN</sequence>
<evidence type="ECO:0000256" key="4">
    <source>
        <dbReference type="ARBA" id="ARBA00022692"/>
    </source>
</evidence>
<feature type="domain" description="ABC transmembrane type-1" evidence="9">
    <location>
        <begin position="98"/>
        <end position="312"/>
    </location>
</feature>
<keyword evidence="11" id="KW-1185">Reference proteome</keyword>
<reference evidence="10 11" key="1">
    <citation type="submission" date="2023-04" db="EMBL/GenBank/DDBJ databases">
        <title>Antarctic isolates genomes.</title>
        <authorList>
            <person name="Dimov S.G."/>
        </authorList>
    </citation>
    <scope>NUCLEOTIDE SEQUENCE [LARGE SCALE GENOMIC DNA]</scope>
    <source>
        <strain evidence="10 11">AL19</strain>
    </source>
</reference>
<comment type="caution">
    <text evidence="10">The sequence shown here is derived from an EMBL/GenBank/DDBJ whole genome shotgun (WGS) entry which is preliminary data.</text>
</comment>
<keyword evidence="3" id="KW-1003">Cell membrane</keyword>
<evidence type="ECO:0000313" key="11">
    <source>
        <dbReference type="Proteomes" id="UP001243286"/>
    </source>
</evidence>
<name>A0ABT6R397_9BACL</name>
<gene>
    <name evidence="10" type="ORF">QK289_10360</name>
</gene>
<dbReference type="PANTHER" id="PTHR30193">
    <property type="entry name" value="ABC TRANSPORTER PERMEASE PROTEIN"/>
    <property type="match status" value="1"/>
</dbReference>
<dbReference type="EMBL" id="JASBQV010000015">
    <property type="protein sequence ID" value="MDI3235411.1"/>
    <property type="molecule type" value="Genomic_DNA"/>
</dbReference>
<dbReference type="InterPro" id="IPR035906">
    <property type="entry name" value="MetI-like_sf"/>
</dbReference>
<dbReference type="PANTHER" id="PTHR30193:SF37">
    <property type="entry name" value="INNER MEMBRANE ABC TRANSPORTER PERMEASE PROTEIN YCJO"/>
    <property type="match status" value="1"/>
</dbReference>